<dbReference type="RefSeq" id="WP_285235487.1">
    <property type="nucleotide sequence ID" value="NZ_CP116346.1"/>
</dbReference>
<dbReference type="SUPFAM" id="SSF55961">
    <property type="entry name" value="Bet v1-like"/>
    <property type="match status" value="1"/>
</dbReference>
<dbReference type="Proteomes" id="UP001177769">
    <property type="component" value="Chromosome"/>
</dbReference>
<evidence type="ECO:0000313" key="2">
    <source>
        <dbReference type="Proteomes" id="UP001177769"/>
    </source>
</evidence>
<dbReference type="EMBL" id="CP116346">
    <property type="protein sequence ID" value="WIT14357.1"/>
    <property type="molecule type" value="Genomic_DNA"/>
</dbReference>
<gene>
    <name evidence="1" type="ORF">PFX98_12245</name>
</gene>
<sequence length="188" mass="20181">MKIENQRELPCSQAEAWAALNDEAMLQACIPGCESLTREGEQLQLLVMAAVGPVRARFKGQLQMQDVVAPVSYAMRFEGQGGVAGFGKGLAQVRLSVIDEQRCLLHYSADVQIGGKLAQIGSRVVDAAAQKIIGDFFARLEQALQARQPQLPLLPAPAAPPAGLLARLWAWLRVRVGLGALPSSLDQA</sequence>
<dbReference type="InterPro" id="IPR010419">
    <property type="entry name" value="CO_DH_gsu"/>
</dbReference>
<dbReference type="InterPro" id="IPR023393">
    <property type="entry name" value="START-like_dom_sf"/>
</dbReference>
<reference evidence="1" key="1">
    <citation type="submission" date="2023-01" db="EMBL/GenBank/DDBJ databases">
        <title>Whole genome sequence of Paucibacter sp. S2-9 isolated from pond sediment.</title>
        <authorList>
            <person name="Jung J.Y."/>
        </authorList>
    </citation>
    <scope>NUCLEOTIDE SEQUENCE</scope>
    <source>
        <strain evidence="1">S2-9</strain>
    </source>
</reference>
<accession>A0AA95NJ79</accession>
<evidence type="ECO:0000313" key="1">
    <source>
        <dbReference type="EMBL" id="WIT14357.1"/>
    </source>
</evidence>
<dbReference type="Gene3D" id="3.30.530.20">
    <property type="match status" value="1"/>
</dbReference>
<dbReference type="Pfam" id="PF06240">
    <property type="entry name" value="COXG"/>
    <property type="match status" value="1"/>
</dbReference>
<dbReference type="KEGG" id="pais:PFX98_12245"/>
<dbReference type="AlphaFoldDB" id="A0AA95NJ79"/>
<proteinExistence type="predicted"/>
<name>A0AA95NJ79_9BURK</name>
<protein>
    <submittedName>
        <fullName evidence="1">Carbon monoxide dehydrogenase subunit G</fullName>
    </submittedName>
</protein>
<keyword evidence="2" id="KW-1185">Reference proteome</keyword>
<dbReference type="PANTHER" id="PTHR38588">
    <property type="entry name" value="BLL0334 PROTEIN"/>
    <property type="match status" value="1"/>
</dbReference>
<organism evidence="1 2">
    <name type="scientific">Paucibacter sediminis</name>
    <dbReference type="NCBI Taxonomy" id="3019553"/>
    <lineage>
        <taxon>Bacteria</taxon>
        <taxon>Pseudomonadati</taxon>
        <taxon>Pseudomonadota</taxon>
        <taxon>Betaproteobacteria</taxon>
        <taxon>Burkholderiales</taxon>
        <taxon>Sphaerotilaceae</taxon>
        <taxon>Roseateles</taxon>
    </lineage>
</organism>
<dbReference type="CDD" id="cd05018">
    <property type="entry name" value="CoxG"/>
    <property type="match status" value="1"/>
</dbReference>
<dbReference type="PANTHER" id="PTHR38588:SF1">
    <property type="entry name" value="BLL0334 PROTEIN"/>
    <property type="match status" value="1"/>
</dbReference>